<comment type="cofactor">
    <cofactor evidence="2">
        <name>Mn(2+)</name>
        <dbReference type="ChEBI" id="CHEBI:29035"/>
    </cofactor>
    <text evidence="2">The Mn(2+) ion enhances activity.</text>
</comment>
<name>A0A398D0L3_9BACL</name>
<accession>A0A398D0L3</accession>
<dbReference type="Gene3D" id="3.40.630.10">
    <property type="entry name" value="Zn peptidases"/>
    <property type="match status" value="1"/>
</dbReference>
<dbReference type="Pfam" id="PF07687">
    <property type="entry name" value="M20_dimer"/>
    <property type="match status" value="1"/>
</dbReference>
<keyword evidence="1 4" id="KW-0378">Hydrolase</keyword>
<evidence type="ECO:0000259" key="3">
    <source>
        <dbReference type="Pfam" id="PF07687"/>
    </source>
</evidence>
<evidence type="ECO:0000313" key="4">
    <source>
        <dbReference type="EMBL" id="RIE05031.1"/>
    </source>
</evidence>
<feature type="binding site" evidence="2">
    <location>
        <position position="142"/>
    </location>
    <ligand>
        <name>Mn(2+)</name>
        <dbReference type="ChEBI" id="CHEBI:29035"/>
        <label>2</label>
    </ligand>
</feature>
<dbReference type="SUPFAM" id="SSF53187">
    <property type="entry name" value="Zn-dependent exopeptidases"/>
    <property type="match status" value="1"/>
</dbReference>
<keyword evidence="2" id="KW-0479">Metal-binding</keyword>
<dbReference type="InterPro" id="IPR017439">
    <property type="entry name" value="Amidohydrolase"/>
</dbReference>
<feature type="binding site" evidence="2">
    <location>
        <position position="167"/>
    </location>
    <ligand>
        <name>Mn(2+)</name>
        <dbReference type="ChEBI" id="CHEBI:29035"/>
        <label>2</label>
    </ligand>
</feature>
<dbReference type="Pfam" id="PF01546">
    <property type="entry name" value="Peptidase_M20"/>
    <property type="match status" value="1"/>
</dbReference>
<dbReference type="PANTHER" id="PTHR11014:SF63">
    <property type="entry name" value="METALLOPEPTIDASE, PUTATIVE (AFU_ORTHOLOGUE AFUA_6G09600)-RELATED"/>
    <property type="match status" value="1"/>
</dbReference>
<keyword evidence="5" id="KW-1185">Reference proteome</keyword>
<dbReference type="RefSeq" id="WP_119147629.1">
    <property type="nucleotide sequence ID" value="NZ_JBHSOV010000060.1"/>
</dbReference>
<dbReference type="PANTHER" id="PTHR11014">
    <property type="entry name" value="PEPTIDASE M20 FAMILY MEMBER"/>
    <property type="match status" value="1"/>
</dbReference>
<dbReference type="Proteomes" id="UP000266340">
    <property type="component" value="Unassembled WGS sequence"/>
</dbReference>
<protein>
    <submittedName>
        <fullName evidence="4">Amidohydrolase</fullName>
    </submittedName>
</protein>
<dbReference type="EMBL" id="QXJM01000016">
    <property type="protein sequence ID" value="RIE05031.1"/>
    <property type="molecule type" value="Genomic_DNA"/>
</dbReference>
<feature type="binding site" evidence="2">
    <location>
        <position position="108"/>
    </location>
    <ligand>
        <name>Mn(2+)</name>
        <dbReference type="ChEBI" id="CHEBI:29035"/>
        <label>2</label>
    </ligand>
</feature>
<dbReference type="GO" id="GO:0050118">
    <property type="term" value="F:N-acetyldiaminopimelate deacetylase activity"/>
    <property type="evidence" value="ECO:0007669"/>
    <property type="project" value="UniProtKB-ARBA"/>
</dbReference>
<dbReference type="Gene3D" id="3.30.70.360">
    <property type="match status" value="1"/>
</dbReference>
<gene>
    <name evidence="4" type="ORF">D3H35_02525</name>
</gene>
<dbReference type="GO" id="GO:0046872">
    <property type="term" value="F:metal ion binding"/>
    <property type="evidence" value="ECO:0007669"/>
    <property type="project" value="UniProtKB-KW"/>
</dbReference>
<comment type="caution">
    <text evidence="4">The sequence shown here is derived from an EMBL/GenBank/DDBJ whole genome shotgun (WGS) entry which is preliminary data.</text>
</comment>
<evidence type="ECO:0000313" key="5">
    <source>
        <dbReference type="Proteomes" id="UP000266340"/>
    </source>
</evidence>
<dbReference type="OrthoDB" id="9776731at2"/>
<sequence>MTTANARLRGGTDDLKEQLVAWRRHLHRHPELSFQEHNTADFVEERLRGFGGLEIKRLTPTSVIARLIGAYPGKTLALRADMDALPIQEENGHEFVSQAPGVMHACGHDGHTSMLLAAAKLLAARKDKLHGEIRFIFQHAEELPPGGARELVEAGAVDGVDWILGEHLSSLLPLGQIGLGYGATAASPDNFSIVIKGSGGHAGSPHRSVDSIAIGAQVVTNLQHIVSRNTDPLERLVVSVTQFTAGASNNVIPDTALLRGTVRCFDDNLRREVSRQIERLVAGITSAHGASYEIDYLFGYDPVVNDDKLTRIIEEVAGEVAGAGQVSILPPGMGAEDFSAYQRKVPGTFVMIGAGNPSRGIIHPHHHPKFDFDEDALPIGTELFLQVAERLLEWEP</sequence>
<organism evidence="4 5">
    <name type="scientific">Cohnella faecalis</name>
    <dbReference type="NCBI Taxonomy" id="2315694"/>
    <lineage>
        <taxon>Bacteria</taxon>
        <taxon>Bacillati</taxon>
        <taxon>Bacillota</taxon>
        <taxon>Bacilli</taxon>
        <taxon>Bacillales</taxon>
        <taxon>Paenibacillaceae</taxon>
        <taxon>Cohnella</taxon>
    </lineage>
</organism>
<feature type="binding site" evidence="2">
    <location>
        <position position="366"/>
    </location>
    <ligand>
        <name>Mn(2+)</name>
        <dbReference type="ChEBI" id="CHEBI:29035"/>
        <label>2</label>
    </ligand>
</feature>
<dbReference type="GO" id="GO:0019877">
    <property type="term" value="P:diaminopimelate biosynthetic process"/>
    <property type="evidence" value="ECO:0007669"/>
    <property type="project" value="UniProtKB-ARBA"/>
</dbReference>
<evidence type="ECO:0000256" key="2">
    <source>
        <dbReference type="PIRSR" id="PIRSR005962-1"/>
    </source>
</evidence>
<keyword evidence="2" id="KW-0464">Manganese</keyword>
<evidence type="ECO:0000256" key="1">
    <source>
        <dbReference type="ARBA" id="ARBA00022801"/>
    </source>
</evidence>
<dbReference type="SUPFAM" id="SSF55031">
    <property type="entry name" value="Bacterial exopeptidase dimerisation domain"/>
    <property type="match status" value="1"/>
</dbReference>
<proteinExistence type="predicted"/>
<feature type="domain" description="Peptidase M20 dimerisation" evidence="3">
    <location>
        <begin position="191"/>
        <end position="281"/>
    </location>
</feature>
<dbReference type="NCBIfam" id="TIGR01891">
    <property type="entry name" value="amidohydrolases"/>
    <property type="match status" value="1"/>
</dbReference>
<feature type="binding site" evidence="2">
    <location>
        <position position="106"/>
    </location>
    <ligand>
        <name>Mn(2+)</name>
        <dbReference type="ChEBI" id="CHEBI:29035"/>
        <label>2</label>
    </ligand>
</feature>
<dbReference type="FunFam" id="3.30.70.360:FF:000001">
    <property type="entry name" value="N-acetyldiaminopimelate deacetylase"/>
    <property type="match status" value="1"/>
</dbReference>
<dbReference type="AlphaFoldDB" id="A0A398D0L3"/>
<dbReference type="PIRSF" id="PIRSF005962">
    <property type="entry name" value="Pept_M20D_amidohydro"/>
    <property type="match status" value="1"/>
</dbReference>
<dbReference type="InterPro" id="IPR002933">
    <property type="entry name" value="Peptidase_M20"/>
</dbReference>
<reference evidence="4 5" key="1">
    <citation type="submission" date="2018-09" db="EMBL/GenBank/DDBJ databases">
        <title>Cohnella cavernae sp. nov., isolated from a karst cave.</title>
        <authorList>
            <person name="Zhu H."/>
        </authorList>
    </citation>
    <scope>NUCLEOTIDE SEQUENCE [LARGE SCALE GENOMIC DNA]</scope>
    <source>
        <strain evidence="4 5">K2E09-144</strain>
    </source>
</reference>
<dbReference type="InterPro" id="IPR011650">
    <property type="entry name" value="Peptidase_M20_dimer"/>
</dbReference>
<dbReference type="InterPro" id="IPR036264">
    <property type="entry name" value="Bact_exopeptidase_dim_dom"/>
</dbReference>